<sequence>MMEEILLAAIQANQRKQIWRHHRLPGYISPDEPNQGDSRIPLGLTKAEKTDGEKIVSSA</sequence>
<dbReference type="Proteomes" id="UP000784294">
    <property type="component" value="Unassembled WGS sequence"/>
</dbReference>
<evidence type="ECO:0000313" key="2">
    <source>
        <dbReference type="EMBL" id="VEL28513.1"/>
    </source>
</evidence>
<accession>A0A448X5E5</accession>
<evidence type="ECO:0000256" key="1">
    <source>
        <dbReference type="SAM" id="MobiDB-lite"/>
    </source>
</evidence>
<gene>
    <name evidence="2" type="ORF">PXEA_LOCUS21953</name>
</gene>
<dbReference type="AlphaFoldDB" id="A0A448X5E5"/>
<feature type="compositionally biased region" description="Basic and acidic residues" evidence="1">
    <location>
        <begin position="46"/>
        <end position="59"/>
    </location>
</feature>
<proteinExistence type="predicted"/>
<comment type="caution">
    <text evidence="2">The sequence shown here is derived from an EMBL/GenBank/DDBJ whole genome shotgun (WGS) entry which is preliminary data.</text>
</comment>
<dbReference type="EMBL" id="CAAALY010095578">
    <property type="protein sequence ID" value="VEL28513.1"/>
    <property type="molecule type" value="Genomic_DNA"/>
</dbReference>
<feature type="region of interest" description="Disordered" evidence="1">
    <location>
        <begin position="25"/>
        <end position="59"/>
    </location>
</feature>
<name>A0A448X5E5_9PLAT</name>
<organism evidence="2 3">
    <name type="scientific">Protopolystoma xenopodis</name>
    <dbReference type="NCBI Taxonomy" id="117903"/>
    <lineage>
        <taxon>Eukaryota</taxon>
        <taxon>Metazoa</taxon>
        <taxon>Spiralia</taxon>
        <taxon>Lophotrochozoa</taxon>
        <taxon>Platyhelminthes</taxon>
        <taxon>Monogenea</taxon>
        <taxon>Polyopisthocotylea</taxon>
        <taxon>Polystomatidea</taxon>
        <taxon>Polystomatidae</taxon>
        <taxon>Protopolystoma</taxon>
    </lineage>
</organism>
<reference evidence="2" key="1">
    <citation type="submission" date="2018-11" db="EMBL/GenBank/DDBJ databases">
        <authorList>
            <consortium name="Pathogen Informatics"/>
        </authorList>
    </citation>
    <scope>NUCLEOTIDE SEQUENCE</scope>
</reference>
<protein>
    <submittedName>
        <fullName evidence="2">Uncharacterized protein</fullName>
    </submittedName>
</protein>
<keyword evidence="3" id="KW-1185">Reference proteome</keyword>
<evidence type="ECO:0000313" key="3">
    <source>
        <dbReference type="Proteomes" id="UP000784294"/>
    </source>
</evidence>